<dbReference type="STRING" id="472181.SAMN05216271_3626"/>
<name>A0A1H1XQD1_9GAMM</name>
<dbReference type="OrthoDB" id="8771774at2"/>
<proteinExistence type="predicted"/>
<dbReference type="EMBL" id="LT629763">
    <property type="protein sequence ID" value="SDT11342.1"/>
    <property type="molecule type" value="Genomic_DNA"/>
</dbReference>
<keyword evidence="1" id="KW-0732">Signal</keyword>
<dbReference type="SMART" id="SM00062">
    <property type="entry name" value="PBPb"/>
    <property type="match status" value="1"/>
</dbReference>
<feature type="signal peptide" evidence="1">
    <location>
        <begin position="1"/>
        <end position="22"/>
    </location>
</feature>
<evidence type="ECO:0000256" key="1">
    <source>
        <dbReference type="SAM" id="SignalP"/>
    </source>
</evidence>
<reference evidence="4" key="1">
    <citation type="submission" date="2016-10" db="EMBL/GenBank/DDBJ databases">
        <authorList>
            <person name="Varghese N."/>
            <person name="Submissions S."/>
        </authorList>
    </citation>
    <scope>NUCLEOTIDE SEQUENCE [LARGE SCALE GENOMIC DNA]</scope>
    <source>
        <strain evidence="4">JCM 14963</strain>
    </source>
</reference>
<accession>A0A1H1XQD1</accession>
<evidence type="ECO:0000313" key="3">
    <source>
        <dbReference type="EMBL" id="SDT11342.1"/>
    </source>
</evidence>
<evidence type="ECO:0000313" key="4">
    <source>
        <dbReference type="Proteomes" id="UP000243413"/>
    </source>
</evidence>
<dbReference type="SUPFAM" id="SSF53850">
    <property type="entry name" value="Periplasmic binding protein-like II"/>
    <property type="match status" value="1"/>
</dbReference>
<sequence>MTPTTFRLALAGLSLIAPPCLSEPLLWGFSPSDPPPYVEVQANELQHSLTRAIGEAVAAASGRDLSFVATPNNRIDESLANGRIQIICNTLPAWLNTPDQVLWSQSLYEDADVVITRLAQPAPHSVSDLQGAIIGTTLGYHYSPAITAAFNQQAMVRHDVRDLPTRLKMLERERLDAVIDLRRAVSHVLPENQATFRISQWEVEHFALRCAVANPADRASQKLVRQINEMINNGQIQQIVKRFD</sequence>
<dbReference type="Proteomes" id="UP000243413">
    <property type="component" value="Chromosome I"/>
</dbReference>
<feature type="chain" id="PRO_5009265762" evidence="1">
    <location>
        <begin position="23"/>
        <end position="244"/>
    </location>
</feature>
<dbReference type="InterPro" id="IPR001638">
    <property type="entry name" value="Solute-binding_3/MltF_N"/>
</dbReference>
<dbReference type="Gene3D" id="3.40.190.10">
    <property type="entry name" value="Periplasmic binding protein-like II"/>
    <property type="match status" value="2"/>
</dbReference>
<organism evidence="3 4">
    <name type="scientific">Halopseudomonas sabulinigri</name>
    <dbReference type="NCBI Taxonomy" id="472181"/>
    <lineage>
        <taxon>Bacteria</taxon>
        <taxon>Pseudomonadati</taxon>
        <taxon>Pseudomonadota</taxon>
        <taxon>Gammaproteobacteria</taxon>
        <taxon>Pseudomonadales</taxon>
        <taxon>Pseudomonadaceae</taxon>
        <taxon>Halopseudomonas</taxon>
    </lineage>
</organism>
<gene>
    <name evidence="3" type="ORF">SAMN05216271_3626</name>
</gene>
<dbReference type="RefSeq" id="WP_092288209.1">
    <property type="nucleotide sequence ID" value="NZ_LT629763.1"/>
</dbReference>
<dbReference type="AlphaFoldDB" id="A0A1H1XQD1"/>
<protein>
    <submittedName>
        <fullName evidence="3">ABC-type amino acid transport substrate-binding protein</fullName>
    </submittedName>
</protein>
<feature type="domain" description="Solute-binding protein family 3/N-terminal" evidence="2">
    <location>
        <begin position="48"/>
        <end position="244"/>
    </location>
</feature>
<evidence type="ECO:0000259" key="2">
    <source>
        <dbReference type="SMART" id="SM00062"/>
    </source>
</evidence>